<name>A0AAD7BFQ9_9AGAR</name>
<sequence length="241" mass="25856">MPPIVLLSVPVPFMPMLFAAVISMPKAVLAANCDTEAAAAFLDEAAELTDALALVGSIQGTGISDSHPLKSQIASKNGVEWAMKINSTLVPPGNSYKLRPPCLSAFSPATRRLPEGPDHRSPRRFQSGGYVVPPPEITLCDSIKIIRWPVSLPLCFHPHCAHAHPWHLRSFDLIGVRILCSRPRGCAAALSSGRGRRVDAGGSKSSDCELWQAGPATLQFCLCSGHAEDTRPRAERLTIHG</sequence>
<dbReference type="AlphaFoldDB" id="A0AAD7BFQ9"/>
<organism evidence="2 3">
    <name type="scientific">Roridomyces roridus</name>
    <dbReference type="NCBI Taxonomy" id="1738132"/>
    <lineage>
        <taxon>Eukaryota</taxon>
        <taxon>Fungi</taxon>
        <taxon>Dikarya</taxon>
        <taxon>Basidiomycota</taxon>
        <taxon>Agaricomycotina</taxon>
        <taxon>Agaricomycetes</taxon>
        <taxon>Agaricomycetidae</taxon>
        <taxon>Agaricales</taxon>
        <taxon>Marasmiineae</taxon>
        <taxon>Mycenaceae</taxon>
        <taxon>Roridomyces</taxon>
    </lineage>
</organism>
<keyword evidence="1" id="KW-0732">Signal</keyword>
<protein>
    <submittedName>
        <fullName evidence="2">Uncharacterized protein</fullName>
    </submittedName>
</protein>
<evidence type="ECO:0000313" key="2">
    <source>
        <dbReference type="EMBL" id="KAJ7619621.1"/>
    </source>
</evidence>
<gene>
    <name evidence="2" type="ORF">FB45DRAFT_161841</name>
</gene>
<keyword evidence="3" id="KW-1185">Reference proteome</keyword>
<proteinExistence type="predicted"/>
<comment type="caution">
    <text evidence="2">The sequence shown here is derived from an EMBL/GenBank/DDBJ whole genome shotgun (WGS) entry which is preliminary data.</text>
</comment>
<evidence type="ECO:0000256" key="1">
    <source>
        <dbReference type="SAM" id="SignalP"/>
    </source>
</evidence>
<accession>A0AAD7BFQ9</accession>
<dbReference type="EMBL" id="JARKIF010000018">
    <property type="protein sequence ID" value="KAJ7619621.1"/>
    <property type="molecule type" value="Genomic_DNA"/>
</dbReference>
<feature type="chain" id="PRO_5042009545" evidence="1">
    <location>
        <begin position="31"/>
        <end position="241"/>
    </location>
</feature>
<feature type="signal peptide" evidence="1">
    <location>
        <begin position="1"/>
        <end position="30"/>
    </location>
</feature>
<reference evidence="2" key="1">
    <citation type="submission" date="2023-03" db="EMBL/GenBank/DDBJ databases">
        <title>Massive genome expansion in bonnet fungi (Mycena s.s.) driven by repeated elements and novel gene families across ecological guilds.</title>
        <authorList>
            <consortium name="Lawrence Berkeley National Laboratory"/>
            <person name="Harder C.B."/>
            <person name="Miyauchi S."/>
            <person name="Viragh M."/>
            <person name="Kuo A."/>
            <person name="Thoen E."/>
            <person name="Andreopoulos B."/>
            <person name="Lu D."/>
            <person name="Skrede I."/>
            <person name="Drula E."/>
            <person name="Henrissat B."/>
            <person name="Morin E."/>
            <person name="Kohler A."/>
            <person name="Barry K."/>
            <person name="LaButti K."/>
            <person name="Morin E."/>
            <person name="Salamov A."/>
            <person name="Lipzen A."/>
            <person name="Mereny Z."/>
            <person name="Hegedus B."/>
            <person name="Baldrian P."/>
            <person name="Stursova M."/>
            <person name="Weitz H."/>
            <person name="Taylor A."/>
            <person name="Grigoriev I.V."/>
            <person name="Nagy L.G."/>
            <person name="Martin F."/>
            <person name="Kauserud H."/>
        </authorList>
    </citation>
    <scope>NUCLEOTIDE SEQUENCE</scope>
    <source>
        <strain evidence="2">9284</strain>
    </source>
</reference>
<evidence type="ECO:0000313" key="3">
    <source>
        <dbReference type="Proteomes" id="UP001221142"/>
    </source>
</evidence>
<dbReference type="Proteomes" id="UP001221142">
    <property type="component" value="Unassembled WGS sequence"/>
</dbReference>